<feature type="coiled-coil region" evidence="1">
    <location>
        <begin position="89"/>
        <end position="162"/>
    </location>
</feature>
<dbReference type="Proteomes" id="UP000664859">
    <property type="component" value="Unassembled WGS sequence"/>
</dbReference>
<dbReference type="OrthoDB" id="441129at2759"/>
<evidence type="ECO:0000313" key="4">
    <source>
        <dbReference type="Proteomes" id="UP000664859"/>
    </source>
</evidence>
<name>A0A836CKC3_9STRA</name>
<accession>A0A836CKC3</accession>
<gene>
    <name evidence="3" type="ORF">JKP88DRAFT_301923</name>
</gene>
<evidence type="ECO:0000313" key="3">
    <source>
        <dbReference type="EMBL" id="KAG5189387.1"/>
    </source>
</evidence>
<feature type="coiled-coil region" evidence="1">
    <location>
        <begin position="25"/>
        <end position="52"/>
    </location>
</feature>
<feature type="coiled-coil region" evidence="1">
    <location>
        <begin position="218"/>
        <end position="271"/>
    </location>
</feature>
<evidence type="ECO:0000256" key="1">
    <source>
        <dbReference type="SAM" id="Coils"/>
    </source>
</evidence>
<proteinExistence type="predicted"/>
<keyword evidence="1" id="KW-0175">Coiled coil</keyword>
<dbReference type="PANTHER" id="PTHR14845:SF0">
    <property type="entry name" value="DUF4515 DOMAIN-CONTAINING PROTEIN"/>
    <property type="match status" value="1"/>
</dbReference>
<dbReference type="AlphaFoldDB" id="A0A836CKC3"/>
<organism evidence="3 4">
    <name type="scientific">Tribonema minus</name>
    <dbReference type="NCBI Taxonomy" id="303371"/>
    <lineage>
        <taxon>Eukaryota</taxon>
        <taxon>Sar</taxon>
        <taxon>Stramenopiles</taxon>
        <taxon>Ochrophyta</taxon>
        <taxon>PX clade</taxon>
        <taxon>Xanthophyceae</taxon>
        <taxon>Tribonematales</taxon>
        <taxon>Tribonemataceae</taxon>
        <taxon>Tribonema</taxon>
    </lineage>
</organism>
<sequence>MALASGIPSYPGMLDLARQLDQEQIELLTQRTEGLRAENENLRQQISKCQHDSNELVAYFQREMEIKDNIINQLRDDLSHKEAEFRLTLKEVQEKAARELEVLDEESKATEKKLKGQVSLLEGDLTSLEQFRERRNAHQQAVEALSTQLKEAQEARAEAMLEMERKFLMDKSAAQRQVDERWQATVAQARREAHNSLGEEAQRMALQHRRMCVELRLQQQLTTELQTHNERLSAQELRLQQQLTTELQTHNKRLSAQVATLTRDAELLQAQDAKRAEQAHGRTKEVRRLMEQVEALQKSLDTALAGARRERTESRRAVAKELEEQTLDASGLRRLVELKNRELRHVRGLAQYILQQRNEVESFFLQALQEVKERVQEEKRMRSAANVAPASGSPTTHAKRSNAFKSPPRLPHIHATSTVPGQLQHQLQQRPTSALPLDPDAHIELQELGWEDRERVLRLLFAKINNVQSRVDAMPPHPLEEVEGADRSLCV</sequence>
<keyword evidence="4" id="KW-1185">Reference proteome</keyword>
<reference evidence="3" key="1">
    <citation type="submission" date="2021-02" db="EMBL/GenBank/DDBJ databases">
        <title>First Annotated Genome of the Yellow-green Alga Tribonema minus.</title>
        <authorList>
            <person name="Mahan K.M."/>
        </authorList>
    </citation>
    <scope>NUCLEOTIDE SEQUENCE</scope>
    <source>
        <strain evidence="3">UTEX B ZZ1240</strain>
    </source>
</reference>
<feature type="compositionally biased region" description="Polar residues" evidence="2">
    <location>
        <begin position="415"/>
        <end position="432"/>
    </location>
</feature>
<feature type="region of interest" description="Disordered" evidence="2">
    <location>
        <begin position="380"/>
        <end position="435"/>
    </location>
</feature>
<dbReference type="EMBL" id="JAFCMP010000051">
    <property type="protein sequence ID" value="KAG5189387.1"/>
    <property type="molecule type" value="Genomic_DNA"/>
</dbReference>
<evidence type="ECO:0000256" key="2">
    <source>
        <dbReference type="SAM" id="MobiDB-lite"/>
    </source>
</evidence>
<dbReference type="PANTHER" id="PTHR14845">
    <property type="entry name" value="COILED-COIL DOMAIN-CONTAINING 166"/>
    <property type="match status" value="1"/>
</dbReference>
<comment type="caution">
    <text evidence="3">The sequence shown here is derived from an EMBL/GenBank/DDBJ whole genome shotgun (WGS) entry which is preliminary data.</text>
</comment>
<protein>
    <submittedName>
        <fullName evidence="3">Uncharacterized protein</fullName>
    </submittedName>
</protein>